<evidence type="ECO:0000313" key="1">
    <source>
        <dbReference type="EMBL" id="PVY45812.1"/>
    </source>
</evidence>
<organism evidence="1 2">
    <name type="scientific">Victivallis vadensis</name>
    <dbReference type="NCBI Taxonomy" id="172901"/>
    <lineage>
        <taxon>Bacteria</taxon>
        <taxon>Pseudomonadati</taxon>
        <taxon>Lentisphaerota</taxon>
        <taxon>Lentisphaeria</taxon>
        <taxon>Victivallales</taxon>
        <taxon>Victivallaceae</taxon>
        <taxon>Victivallis</taxon>
    </lineage>
</organism>
<dbReference type="Proteomes" id="UP000245959">
    <property type="component" value="Unassembled WGS sequence"/>
</dbReference>
<reference evidence="1 2" key="1">
    <citation type="submission" date="2018-04" db="EMBL/GenBank/DDBJ databases">
        <title>Genomic Encyclopedia of Type Strains, Phase IV (KMG-IV): sequencing the most valuable type-strain genomes for metagenomic binning, comparative biology and taxonomic classification.</title>
        <authorList>
            <person name="Goeker M."/>
        </authorList>
    </citation>
    <scope>NUCLEOTIDE SEQUENCE [LARGE SCALE GENOMIC DNA]</scope>
    <source>
        <strain evidence="1 2">DSM 14823</strain>
    </source>
</reference>
<proteinExistence type="predicted"/>
<accession>A0A2U1BAZ7</accession>
<evidence type="ECO:0000313" key="2">
    <source>
        <dbReference type="Proteomes" id="UP000245959"/>
    </source>
</evidence>
<dbReference type="EMBL" id="QEKH01000001">
    <property type="protein sequence ID" value="PVY45812.1"/>
    <property type="molecule type" value="Genomic_DNA"/>
</dbReference>
<gene>
    <name evidence="1" type="ORF">C8D82_1011</name>
</gene>
<name>A0A2U1BAZ7_9BACT</name>
<sequence length="65" mass="8038">MGSTIRNDSYPLLYVDLRERIFLYTRRRIVNVFMIPQMLRLMVERQNGIYQEAVLWRMRPLFRNS</sequence>
<keyword evidence="2" id="KW-1185">Reference proteome</keyword>
<protein>
    <submittedName>
        <fullName evidence="1">Uncharacterized protein</fullName>
    </submittedName>
</protein>
<comment type="caution">
    <text evidence="1">The sequence shown here is derived from an EMBL/GenBank/DDBJ whole genome shotgun (WGS) entry which is preliminary data.</text>
</comment>
<dbReference type="AlphaFoldDB" id="A0A2U1BAZ7"/>